<dbReference type="Gene3D" id="1.10.10.60">
    <property type="entry name" value="Homeodomain-like"/>
    <property type="match status" value="1"/>
</dbReference>
<dbReference type="KEGG" id="cgy:CGLY_12710"/>
<dbReference type="PRINTS" id="PR00455">
    <property type="entry name" value="HTHTETR"/>
</dbReference>
<keyword evidence="1" id="KW-0805">Transcription regulation</keyword>
<dbReference type="InterPro" id="IPR023772">
    <property type="entry name" value="DNA-bd_HTH_TetR-type_CS"/>
</dbReference>
<sequence>MQYENESNSPSFIERARRAQILAAAVEVVANEGFGKASLARIARQAGISKGVVTYHFSNKDEILEQMVTDYFNRGWEFMEPRINAQPTAVGQVKAWVSSQLEFFTSHPAEFFAMAAVMSNHLNDDGSSRYDNDNQEAVDGLAEILTAGQQEGQLRDFNPARVANIILRSIDGVLSSWATTRGRDDGTMNLTADIEALEDFITHAIEKESS</sequence>
<feature type="domain" description="HTH tetR-type" evidence="5">
    <location>
        <begin position="15"/>
        <end position="75"/>
    </location>
</feature>
<dbReference type="STRING" id="1404245.CGLY_12710"/>
<evidence type="ECO:0000259" key="5">
    <source>
        <dbReference type="PROSITE" id="PS50977"/>
    </source>
</evidence>
<dbReference type="PROSITE" id="PS01081">
    <property type="entry name" value="HTH_TETR_1"/>
    <property type="match status" value="1"/>
</dbReference>
<dbReference type="Gene3D" id="1.10.357.10">
    <property type="entry name" value="Tetracycline Repressor, domain 2"/>
    <property type="match status" value="1"/>
</dbReference>
<dbReference type="PANTHER" id="PTHR30055:SF234">
    <property type="entry name" value="HTH-TYPE TRANSCRIPTIONAL REGULATOR BETI"/>
    <property type="match status" value="1"/>
</dbReference>
<evidence type="ECO:0000256" key="2">
    <source>
        <dbReference type="ARBA" id="ARBA00023125"/>
    </source>
</evidence>
<keyword evidence="3" id="KW-0804">Transcription</keyword>
<dbReference type="GO" id="GO:0003700">
    <property type="term" value="F:DNA-binding transcription factor activity"/>
    <property type="evidence" value="ECO:0007669"/>
    <property type="project" value="TreeGrafter"/>
</dbReference>
<dbReference type="RefSeq" id="WP_038549998.1">
    <property type="nucleotide sequence ID" value="NZ_CP006842.1"/>
</dbReference>
<dbReference type="EMBL" id="CP006842">
    <property type="protein sequence ID" value="AHW64982.1"/>
    <property type="molecule type" value="Genomic_DNA"/>
</dbReference>
<dbReference type="InterPro" id="IPR050109">
    <property type="entry name" value="HTH-type_TetR-like_transc_reg"/>
</dbReference>
<keyword evidence="2 4" id="KW-0238">DNA-binding</keyword>
<name>X5DWJ1_9CORY</name>
<evidence type="ECO:0000256" key="1">
    <source>
        <dbReference type="ARBA" id="ARBA00023015"/>
    </source>
</evidence>
<dbReference type="PANTHER" id="PTHR30055">
    <property type="entry name" value="HTH-TYPE TRANSCRIPTIONAL REGULATOR RUTR"/>
    <property type="match status" value="1"/>
</dbReference>
<dbReference type="eggNOG" id="COG1309">
    <property type="taxonomic scope" value="Bacteria"/>
</dbReference>
<dbReference type="SUPFAM" id="SSF48498">
    <property type="entry name" value="Tetracyclin repressor-like, C-terminal domain"/>
    <property type="match status" value="1"/>
</dbReference>
<evidence type="ECO:0000313" key="6">
    <source>
        <dbReference type="EMBL" id="AHW64982.1"/>
    </source>
</evidence>
<dbReference type="InterPro" id="IPR036271">
    <property type="entry name" value="Tet_transcr_reg_TetR-rel_C_sf"/>
</dbReference>
<organism evidence="6 7">
    <name type="scientific">Corynebacterium glyciniphilum AJ 3170</name>
    <dbReference type="NCBI Taxonomy" id="1404245"/>
    <lineage>
        <taxon>Bacteria</taxon>
        <taxon>Bacillati</taxon>
        <taxon>Actinomycetota</taxon>
        <taxon>Actinomycetes</taxon>
        <taxon>Mycobacteriales</taxon>
        <taxon>Corynebacteriaceae</taxon>
        <taxon>Corynebacterium</taxon>
    </lineage>
</organism>
<feature type="DNA-binding region" description="H-T-H motif" evidence="4">
    <location>
        <begin position="38"/>
        <end position="57"/>
    </location>
</feature>
<dbReference type="InterPro" id="IPR009057">
    <property type="entry name" value="Homeodomain-like_sf"/>
</dbReference>
<dbReference type="HOGENOM" id="CLU_069356_15_5_11"/>
<keyword evidence="7" id="KW-1185">Reference proteome</keyword>
<gene>
    <name evidence="6" type="ORF">CGLY_12710</name>
</gene>
<reference evidence="6 7" key="1">
    <citation type="journal article" date="2015" name="Int. J. Syst. Evol. Microbiol.">
        <title>Revisiting Corynebacterium glyciniphilum (ex Kubota et al., 1972) sp. nov., nom. rev., isolated from putrefied banana.</title>
        <authorList>
            <person name="Al-Dilaimi A."/>
            <person name="Bednarz H."/>
            <person name="Lomker A."/>
            <person name="Niehaus K."/>
            <person name="Kalinowski J."/>
            <person name="Ruckert C."/>
        </authorList>
    </citation>
    <scope>NUCLEOTIDE SEQUENCE [LARGE SCALE GENOMIC DNA]</scope>
    <source>
        <strain evidence="6">AJ 3170</strain>
    </source>
</reference>
<dbReference type="SUPFAM" id="SSF46689">
    <property type="entry name" value="Homeodomain-like"/>
    <property type="match status" value="1"/>
</dbReference>
<dbReference type="AlphaFoldDB" id="X5DWJ1"/>
<accession>X5DWJ1</accession>
<dbReference type="GO" id="GO:0000976">
    <property type="term" value="F:transcription cis-regulatory region binding"/>
    <property type="evidence" value="ECO:0007669"/>
    <property type="project" value="TreeGrafter"/>
</dbReference>
<dbReference type="OrthoDB" id="2356263at2"/>
<evidence type="ECO:0000256" key="3">
    <source>
        <dbReference type="ARBA" id="ARBA00023163"/>
    </source>
</evidence>
<dbReference type="Pfam" id="PF00440">
    <property type="entry name" value="TetR_N"/>
    <property type="match status" value="1"/>
</dbReference>
<dbReference type="InterPro" id="IPR001647">
    <property type="entry name" value="HTH_TetR"/>
</dbReference>
<dbReference type="PROSITE" id="PS50977">
    <property type="entry name" value="HTH_TETR_2"/>
    <property type="match status" value="1"/>
</dbReference>
<dbReference type="Proteomes" id="UP000023703">
    <property type="component" value="Chromosome"/>
</dbReference>
<evidence type="ECO:0000313" key="7">
    <source>
        <dbReference type="Proteomes" id="UP000023703"/>
    </source>
</evidence>
<evidence type="ECO:0000256" key="4">
    <source>
        <dbReference type="PROSITE-ProRule" id="PRU00335"/>
    </source>
</evidence>
<proteinExistence type="predicted"/>
<protein>
    <submittedName>
        <fullName evidence="6">Transcriptional regulator, TetR-family</fullName>
    </submittedName>
</protein>